<evidence type="ECO:0000259" key="5">
    <source>
        <dbReference type="Pfam" id="PF07992"/>
    </source>
</evidence>
<feature type="domain" description="FAD/NAD(P)-binding" evidence="5">
    <location>
        <begin position="9"/>
        <end position="302"/>
    </location>
</feature>
<keyword evidence="7" id="KW-0223">Dioxygenase</keyword>
<name>A0A4Y8X1W0_9MICC</name>
<dbReference type="GO" id="GO:0051213">
    <property type="term" value="F:dioxygenase activity"/>
    <property type="evidence" value="ECO:0007669"/>
    <property type="project" value="UniProtKB-KW"/>
</dbReference>
<evidence type="ECO:0000256" key="3">
    <source>
        <dbReference type="ARBA" id="ARBA00022827"/>
    </source>
</evidence>
<dbReference type="InterPro" id="IPR028202">
    <property type="entry name" value="Reductase_C"/>
</dbReference>
<dbReference type="Gene3D" id="3.30.390.30">
    <property type="match status" value="1"/>
</dbReference>
<organism evidence="7 8">
    <name type="scientific">Micrococcus flavus</name>
    <dbReference type="NCBI Taxonomy" id="384602"/>
    <lineage>
        <taxon>Bacteria</taxon>
        <taxon>Bacillati</taxon>
        <taxon>Actinomycetota</taxon>
        <taxon>Actinomycetes</taxon>
        <taxon>Micrococcales</taxon>
        <taxon>Micrococcaceae</taxon>
        <taxon>Micrococcus</taxon>
    </lineage>
</organism>
<dbReference type="AlphaFoldDB" id="A0A4Y8X1W0"/>
<dbReference type="EC" id="1.18.1.3" evidence="7"/>
<dbReference type="InterPro" id="IPR036188">
    <property type="entry name" value="FAD/NAD-bd_sf"/>
</dbReference>
<keyword evidence="3" id="KW-0274">FAD</keyword>
<protein>
    <submittedName>
        <fullName evidence="7">3-phenylpropionate/trans-cinnamate dioxygenase ferredoxin reductase subunit</fullName>
        <ecNumber evidence="7">1.18.1.3</ecNumber>
    </submittedName>
</protein>
<dbReference type="PANTHER" id="PTHR43557">
    <property type="entry name" value="APOPTOSIS-INDUCING FACTOR 1"/>
    <property type="match status" value="1"/>
</dbReference>
<dbReference type="EMBL" id="JACHMC010000001">
    <property type="protein sequence ID" value="MBB4881863.1"/>
    <property type="molecule type" value="Genomic_DNA"/>
</dbReference>
<dbReference type="SUPFAM" id="SSF55424">
    <property type="entry name" value="FAD/NAD-linked reductases, dimerisation (C-terminal) domain"/>
    <property type="match status" value="1"/>
</dbReference>
<dbReference type="Pfam" id="PF07992">
    <property type="entry name" value="Pyr_redox_2"/>
    <property type="match status" value="1"/>
</dbReference>
<keyword evidence="2" id="KW-0285">Flavoprotein</keyword>
<evidence type="ECO:0000313" key="8">
    <source>
        <dbReference type="Proteomes" id="UP000560081"/>
    </source>
</evidence>
<dbReference type="InterPro" id="IPR016156">
    <property type="entry name" value="FAD/NAD-linked_Rdtase_dimer_sf"/>
</dbReference>
<evidence type="ECO:0000259" key="6">
    <source>
        <dbReference type="Pfam" id="PF14759"/>
    </source>
</evidence>
<comment type="caution">
    <text evidence="7">The sequence shown here is derived from an EMBL/GenBank/DDBJ whole genome shotgun (WGS) entry which is preliminary data.</text>
</comment>
<keyword evidence="4 7" id="KW-0560">Oxidoreductase</keyword>
<dbReference type="Proteomes" id="UP000560081">
    <property type="component" value="Unassembled WGS sequence"/>
</dbReference>
<comment type="cofactor">
    <cofactor evidence="1">
        <name>FAD</name>
        <dbReference type="ChEBI" id="CHEBI:57692"/>
    </cofactor>
</comment>
<dbReference type="PRINTS" id="PR00368">
    <property type="entry name" value="FADPNR"/>
</dbReference>
<dbReference type="PRINTS" id="PR00411">
    <property type="entry name" value="PNDRDTASEI"/>
</dbReference>
<proteinExistence type="predicted"/>
<dbReference type="SUPFAM" id="SSF51905">
    <property type="entry name" value="FAD/NAD(P)-binding domain"/>
    <property type="match status" value="1"/>
</dbReference>
<dbReference type="PANTHER" id="PTHR43557:SF2">
    <property type="entry name" value="RIESKE DOMAIN-CONTAINING PROTEIN-RELATED"/>
    <property type="match status" value="1"/>
</dbReference>
<dbReference type="InterPro" id="IPR023753">
    <property type="entry name" value="FAD/NAD-binding_dom"/>
</dbReference>
<dbReference type="GO" id="GO:0008860">
    <property type="term" value="F:ferredoxin-NAD+ reductase activity"/>
    <property type="evidence" value="ECO:0007669"/>
    <property type="project" value="UniProtKB-EC"/>
</dbReference>
<sequence>MTDAARPGSVLVVGGGVAGFAAVRELRRRGFEGELTLVDPEGLPYDRPPLSKEFLTGDADAHRLLLAPPAWFAEHRVALVARRVERLELDDDARPRAVLDDGAVLTADAVVLAPGGRPRPLAVPGGDHLDVAVLRTRADAERLAARLHVGARVTVIGGGFTGAEVASAARAALAEVTLVSASAAPALAAVGPALAARLHGMHAAHGVDVLEGAVTGIDHADAADSAADVPHTVHVRRPDGSETSVTADLVVAAVGIVPDTALAEAAGLAVDGGILVDAAGRTSHPAVFAAGDAVRRRRTDTVPAHAARHWEPALHSGQDVAAAILGEDVSDRGAPWFWSDRHGVHVEGVGLMLPVPGGRIVDRSVRGTVVASFALDAAGRMTGAASVDDPMAVKAARRIIDRGIVVDPDRLADPDVPVKALLRG</sequence>
<accession>A0A4Y8X1W0</accession>
<dbReference type="Pfam" id="PF14759">
    <property type="entry name" value="Reductase_C"/>
    <property type="match status" value="1"/>
</dbReference>
<dbReference type="OrthoDB" id="1145at2"/>
<evidence type="ECO:0000256" key="1">
    <source>
        <dbReference type="ARBA" id="ARBA00001974"/>
    </source>
</evidence>
<dbReference type="GO" id="GO:0016651">
    <property type="term" value="F:oxidoreductase activity, acting on NAD(P)H"/>
    <property type="evidence" value="ECO:0007669"/>
    <property type="project" value="TreeGrafter"/>
</dbReference>
<dbReference type="InterPro" id="IPR050446">
    <property type="entry name" value="FAD-oxidoreductase/Apoptosis"/>
</dbReference>
<dbReference type="GO" id="GO:0005737">
    <property type="term" value="C:cytoplasm"/>
    <property type="evidence" value="ECO:0007669"/>
    <property type="project" value="TreeGrafter"/>
</dbReference>
<feature type="domain" description="Reductase C-terminal" evidence="6">
    <location>
        <begin position="336"/>
        <end position="422"/>
    </location>
</feature>
<dbReference type="Gene3D" id="3.50.50.60">
    <property type="entry name" value="FAD/NAD(P)-binding domain"/>
    <property type="match status" value="2"/>
</dbReference>
<evidence type="ECO:0000256" key="2">
    <source>
        <dbReference type="ARBA" id="ARBA00022630"/>
    </source>
</evidence>
<evidence type="ECO:0000313" key="7">
    <source>
        <dbReference type="EMBL" id="MBB4881863.1"/>
    </source>
</evidence>
<dbReference type="RefSeq" id="WP_135029356.1">
    <property type="nucleotide sequence ID" value="NZ_BMLA01000003.1"/>
</dbReference>
<evidence type="ECO:0000256" key="4">
    <source>
        <dbReference type="ARBA" id="ARBA00023002"/>
    </source>
</evidence>
<gene>
    <name evidence="7" type="ORF">BJ976_000214</name>
</gene>
<reference evidence="7 8" key="1">
    <citation type="submission" date="2020-08" db="EMBL/GenBank/DDBJ databases">
        <title>Sequencing the genomes of 1000 actinobacteria strains.</title>
        <authorList>
            <person name="Klenk H.-P."/>
        </authorList>
    </citation>
    <scope>NUCLEOTIDE SEQUENCE [LARGE SCALE GENOMIC DNA]</scope>
    <source>
        <strain evidence="7 8">DSM 19079</strain>
    </source>
</reference>
<keyword evidence="8" id="KW-1185">Reference proteome</keyword>